<gene>
    <name evidence="1" type="ORF">FB45DRAFT_1030472</name>
</gene>
<proteinExistence type="predicted"/>
<comment type="caution">
    <text evidence="1">The sequence shown here is derived from an EMBL/GenBank/DDBJ whole genome shotgun (WGS) entry which is preliminary data.</text>
</comment>
<protein>
    <recommendedName>
        <fullName evidence="3">F-box domain-containing protein</fullName>
    </recommendedName>
</protein>
<reference evidence="1" key="1">
    <citation type="submission" date="2023-03" db="EMBL/GenBank/DDBJ databases">
        <title>Massive genome expansion in bonnet fungi (Mycena s.s.) driven by repeated elements and novel gene families across ecological guilds.</title>
        <authorList>
            <consortium name="Lawrence Berkeley National Laboratory"/>
            <person name="Harder C.B."/>
            <person name="Miyauchi S."/>
            <person name="Viragh M."/>
            <person name="Kuo A."/>
            <person name="Thoen E."/>
            <person name="Andreopoulos B."/>
            <person name="Lu D."/>
            <person name="Skrede I."/>
            <person name="Drula E."/>
            <person name="Henrissat B."/>
            <person name="Morin E."/>
            <person name="Kohler A."/>
            <person name="Barry K."/>
            <person name="LaButti K."/>
            <person name="Morin E."/>
            <person name="Salamov A."/>
            <person name="Lipzen A."/>
            <person name="Mereny Z."/>
            <person name="Hegedus B."/>
            <person name="Baldrian P."/>
            <person name="Stursova M."/>
            <person name="Weitz H."/>
            <person name="Taylor A."/>
            <person name="Grigoriev I.V."/>
            <person name="Nagy L.G."/>
            <person name="Martin F."/>
            <person name="Kauserud H."/>
        </authorList>
    </citation>
    <scope>NUCLEOTIDE SEQUENCE</scope>
    <source>
        <strain evidence="1">9284</strain>
    </source>
</reference>
<dbReference type="AlphaFoldDB" id="A0AAD7BNQ4"/>
<sequence length="478" mass="52753">MTSGSSHRSLRARLADIDAETIILHARLAALAAERKPIVEALRSATYPVIDLPAEITAEIFLQYFTRAQIGGTEPGVAVCRKWREIALALQPIWSKFYVVTRSTVPSSLGNLLEYWLQRAGTHPLDVSLFHADISVLTLLEPYMGQLETFECFARTELGLPNELLQGKIPNLRSLTITCGDEVTVPITAFVGCLQLRELCLASFPPAGMDISWGHLTRLELIDMSLDESLTILRDTPALQTLTANIYEHMDDPIPATTSIRLTQLHTLKFDKYHRSLQLLEHLTLPSLADIEFPLADVNTHFGMLNLTSDVPRFAACLQRSACNLRSITLHAPGLSDAVQCLRAAGPTLAVINLRDVDWDSRSVDHFFRESLKDTEGFVPGLTSLSINPCLKAVEIPFGELASVIAARRGKLRAFELVLAGERSDGGRQPLVEIEDGLDALRALKKDGVKIDIRGLQSITDPVDPLAVYPPMLPRQDD</sequence>
<evidence type="ECO:0000313" key="2">
    <source>
        <dbReference type="Proteomes" id="UP001221142"/>
    </source>
</evidence>
<dbReference type="EMBL" id="JARKIF010000012">
    <property type="protein sequence ID" value="KAJ7626170.1"/>
    <property type="molecule type" value="Genomic_DNA"/>
</dbReference>
<keyword evidence="2" id="KW-1185">Reference proteome</keyword>
<dbReference type="InterPro" id="IPR032675">
    <property type="entry name" value="LRR_dom_sf"/>
</dbReference>
<organism evidence="1 2">
    <name type="scientific">Roridomyces roridus</name>
    <dbReference type="NCBI Taxonomy" id="1738132"/>
    <lineage>
        <taxon>Eukaryota</taxon>
        <taxon>Fungi</taxon>
        <taxon>Dikarya</taxon>
        <taxon>Basidiomycota</taxon>
        <taxon>Agaricomycotina</taxon>
        <taxon>Agaricomycetes</taxon>
        <taxon>Agaricomycetidae</taxon>
        <taxon>Agaricales</taxon>
        <taxon>Marasmiineae</taxon>
        <taxon>Mycenaceae</taxon>
        <taxon>Roridomyces</taxon>
    </lineage>
</organism>
<evidence type="ECO:0008006" key="3">
    <source>
        <dbReference type="Google" id="ProtNLM"/>
    </source>
</evidence>
<dbReference type="Gene3D" id="3.80.10.10">
    <property type="entry name" value="Ribonuclease Inhibitor"/>
    <property type="match status" value="1"/>
</dbReference>
<accession>A0AAD7BNQ4</accession>
<name>A0AAD7BNQ4_9AGAR</name>
<dbReference type="Proteomes" id="UP001221142">
    <property type="component" value="Unassembled WGS sequence"/>
</dbReference>
<dbReference type="SUPFAM" id="SSF52047">
    <property type="entry name" value="RNI-like"/>
    <property type="match status" value="1"/>
</dbReference>
<evidence type="ECO:0000313" key="1">
    <source>
        <dbReference type="EMBL" id="KAJ7626170.1"/>
    </source>
</evidence>